<dbReference type="GO" id="GO:0008982">
    <property type="term" value="F:protein-N(PI)-phosphohistidine-sugar phosphotransferase activity"/>
    <property type="evidence" value="ECO:0007669"/>
    <property type="project" value="InterPro"/>
</dbReference>
<proteinExistence type="predicted"/>
<feature type="region of interest" description="Disordered" evidence="9">
    <location>
        <begin position="215"/>
        <end position="239"/>
    </location>
</feature>
<evidence type="ECO:0000256" key="2">
    <source>
        <dbReference type="ARBA" id="ARBA00022448"/>
    </source>
</evidence>
<feature type="transmembrane region" description="Helical" evidence="10">
    <location>
        <begin position="6"/>
        <end position="27"/>
    </location>
</feature>
<comment type="subcellular location">
    <subcellularLocation>
        <location evidence="1">Cell inner membrane</location>
        <topology evidence="1">Multi-pass membrane protein</topology>
    </subcellularLocation>
</comment>
<feature type="transmembrane region" description="Helical" evidence="10">
    <location>
        <begin position="148"/>
        <end position="167"/>
    </location>
</feature>
<evidence type="ECO:0000256" key="3">
    <source>
        <dbReference type="ARBA" id="ARBA00022475"/>
    </source>
</evidence>
<feature type="transmembrane region" description="Helical" evidence="10">
    <location>
        <begin position="39"/>
        <end position="61"/>
    </location>
</feature>
<feature type="transmembrane region" description="Helical" evidence="10">
    <location>
        <begin position="88"/>
        <end position="109"/>
    </location>
</feature>
<gene>
    <name evidence="12" type="ORF">SAVMC3_42280</name>
</gene>
<dbReference type="AlphaFoldDB" id="A0A499VS99"/>
<sequence length="239" mass="24102">MPVVVIPLISAAIVGFLMFVVIGKPIASAQKGMTDWLNGLTGTNAVLLGALLGLMMCFDLGGPVNKVAYTFATAGIAVAGPSDSAMKIMAAVMAAGMVPPLAMALATTVRGKLFTQTERENGKAAWVLGASFITEGAIPFAAADPLRVIPSAMAGGAVTGALSMTFGATLRAPHGGIFVVPLIGNPLLYLVAIAAGVCVSTALVVALKGMRKQSPDDVTKEAAQAPIPAKTDSKQPVAA</sequence>
<organism evidence="12">
    <name type="scientific">Streptomyces avermitilis</name>
    <dbReference type="NCBI Taxonomy" id="33903"/>
    <lineage>
        <taxon>Bacteria</taxon>
        <taxon>Bacillati</taxon>
        <taxon>Actinomycetota</taxon>
        <taxon>Actinomycetes</taxon>
        <taxon>Kitasatosporales</taxon>
        <taxon>Streptomycetaceae</taxon>
        <taxon>Streptomyces</taxon>
    </lineage>
</organism>
<evidence type="ECO:0000313" key="12">
    <source>
        <dbReference type="EMBL" id="BBJ51599.1"/>
    </source>
</evidence>
<dbReference type="PROSITE" id="PS51104">
    <property type="entry name" value="PTS_EIIC_TYPE_2"/>
    <property type="match status" value="1"/>
</dbReference>
<evidence type="ECO:0000256" key="10">
    <source>
        <dbReference type="SAM" id="Phobius"/>
    </source>
</evidence>
<feature type="transmembrane region" description="Helical" evidence="10">
    <location>
        <begin position="187"/>
        <end position="207"/>
    </location>
</feature>
<accession>A0A499VS99</accession>
<name>A0A499VS99_STRAX</name>
<keyword evidence="2" id="KW-0813">Transport</keyword>
<dbReference type="InterPro" id="IPR006327">
    <property type="entry name" value="PTS_IIC_fruc"/>
</dbReference>
<keyword evidence="6 10" id="KW-0812">Transmembrane</keyword>
<dbReference type="GO" id="GO:0005351">
    <property type="term" value="F:carbohydrate:proton symporter activity"/>
    <property type="evidence" value="ECO:0007669"/>
    <property type="project" value="InterPro"/>
</dbReference>
<evidence type="ECO:0000256" key="1">
    <source>
        <dbReference type="ARBA" id="ARBA00004429"/>
    </source>
</evidence>
<feature type="domain" description="PTS EIIC type-2" evidence="11">
    <location>
        <begin position="1"/>
        <end position="217"/>
    </location>
</feature>
<evidence type="ECO:0000256" key="8">
    <source>
        <dbReference type="ARBA" id="ARBA00023136"/>
    </source>
</evidence>
<evidence type="ECO:0000256" key="4">
    <source>
        <dbReference type="ARBA" id="ARBA00022597"/>
    </source>
</evidence>
<dbReference type="PANTHER" id="PTHR30505:SF0">
    <property type="entry name" value="FRUCTOSE-LIKE PTS SYSTEM EIIBC COMPONENT-RELATED"/>
    <property type="match status" value="1"/>
</dbReference>
<keyword evidence="4" id="KW-0762">Sugar transport</keyword>
<dbReference type="NCBIfam" id="TIGR01427">
    <property type="entry name" value="PTS_IIC_fructo"/>
    <property type="match status" value="1"/>
</dbReference>
<keyword evidence="5" id="KW-0598">Phosphotransferase system</keyword>
<keyword evidence="7 10" id="KW-1133">Transmembrane helix</keyword>
<dbReference type="GO" id="GO:0005886">
    <property type="term" value="C:plasma membrane"/>
    <property type="evidence" value="ECO:0007669"/>
    <property type="project" value="UniProtKB-SubCell"/>
</dbReference>
<dbReference type="PANTHER" id="PTHR30505">
    <property type="entry name" value="FRUCTOSE-LIKE PERMEASE"/>
    <property type="match status" value="1"/>
</dbReference>
<protein>
    <recommendedName>
        <fullName evidence="11">PTS EIIC type-2 domain-containing protein</fullName>
    </recommendedName>
</protein>
<dbReference type="GO" id="GO:0090563">
    <property type="term" value="F:protein-phosphocysteine-sugar phosphotransferase activity"/>
    <property type="evidence" value="ECO:0007669"/>
    <property type="project" value="TreeGrafter"/>
</dbReference>
<evidence type="ECO:0000256" key="5">
    <source>
        <dbReference type="ARBA" id="ARBA00022683"/>
    </source>
</evidence>
<dbReference type="EMBL" id="AP019621">
    <property type="protein sequence ID" value="BBJ51599.1"/>
    <property type="molecule type" value="Genomic_DNA"/>
</dbReference>
<keyword evidence="8 10" id="KW-0472">Membrane</keyword>
<reference evidence="12" key="1">
    <citation type="submission" date="2019-04" db="EMBL/GenBank/DDBJ databases">
        <title>Draft genome sequences of Streptomyces avermitilis MC3.</title>
        <authorList>
            <person name="Komaki H."/>
            <person name="Tamura T."/>
            <person name="Hosoyama A."/>
        </authorList>
    </citation>
    <scope>NUCLEOTIDE SEQUENCE</scope>
    <source>
        <strain evidence="12">MC3</strain>
    </source>
</reference>
<evidence type="ECO:0000259" key="11">
    <source>
        <dbReference type="PROSITE" id="PS51104"/>
    </source>
</evidence>
<evidence type="ECO:0000256" key="7">
    <source>
        <dbReference type="ARBA" id="ARBA00022989"/>
    </source>
</evidence>
<evidence type="ECO:0000256" key="9">
    <source>
        <dbReference type="SAM" id="MobiDB-lite"/>
    </source>
</evidence>
<dbReference type="InterPro" id="IPR013014">
    <property type="entry name" value="PTS_EIIC_2"/>
</dbReference>
<dbReference type="GO" id="GO:0009401">
    <property type="term" value="P:phosphoenolpyruvate-dependent sugar phosphotransferase system"/>
    <property type="evidence" value="ECO:0007669"/>
    <property type="project" value="UniProtKB-KW"/>
</dbReference>
<keyword evidence="3" id="KW-1003">Cell membrane</keyword>
<evidence type="ECO:0000256" key="6">
    <source>
        <dbReference type="ARBA" id="ARBA00022692"/>
    </source>
</evidence>
<dbReference type="InterPro" id="IPR050864">
    <property type="entry name" value="Bacterial_PTS_Sugar_Transport"/>
</dbReference>